<sequence>MASSSSHMDKAAGAPATTRSKGLSLLVAAVHNHKDIYRVDLKLIDAASGALVGKMDGQRIGKLLATGGLICHVPTHRTTLRVLNPATGSVNHIPAGTTTTTKNTVGHDAARQISSSSYVLGQIPNTIEYKVLRIYTPDKDYIHTQSCEILTLDGCGDYIWRPAQSPLLPVDTSIARHGAVAQGFVHFFMALHGLSISRVGQYNGIASFDLAKEEWKPSLLPTPITVDERNCHHDSLSLVELNGCLVFVYHDYLNFCINLWMLEDLAKGKWLKMECIQFRSVMLGWREPDKSQPVILRATQVRWPGEIFALPLMVLDDGCIVFWVQHPYGAVRVFDPKTRGFKNVVNMGKICNIFGKYKTGQVGFTL</sequence>
<dbReference type="NCBIfam" id="TIGR01640">
    <property type="entry name" value="F_box_assoc_1"/>
    <property type="match status" value="1"/>
</dbReference>
<dbReference type="EMBL" id="JACEFO010001605">
    <property type="protein sequence ID" value="KAF8731993.1"/>
    <property type="molecule type" value="Genomic_DNA"/>
</dbReference>
<dbReference type="AlphaFoldDB" id="A0A835F945"/>
<dbReference type="InterPro" id="IPR013187">
    <property type="entry name" value="F-box-assoc_dom_typ3"/>
</dbReference>
<evidence type="ECO:0000313" key="2">
    <source>
        <dbReference type="EMBL" id="KAF8731993.1"/>
    </source>
</evidence>
<dbReference type="SUPFAM" id="SSF50965">
    <property type="entry name" value="Galactose oxidase, central domain"/>
    <property type="match status" value="1"/>
</dbReference>
<comment type="caution">
    <text evidence="2">The sequence shown here is derived from an EMBL/GenBank/DDBJ whole genome shotgun (WGS) entry which is preliminary data.</text>
</comment>
<proteinExistence type="predicted"/>
<protein>
    <recommendedName>
        <fullName evidence="1">F-box associated beta-propeller type 3 domain-containing protein</fullName>
    </recommendedName>
</protein>
<feature type="domain" description="F-box associated beta-propeller type 3" evidence="1">
    <location>
        <begin position="66"/>
        <end position="323"/>
    </location>
</feature>
<dbReference type="PANTHER" id="PTHR31111:SF133">
    <property type="entry name" value="OS07G0196600 PROTEIN"/>
    <property type="match status" value="1"/>
</dbReference>
<evidence type="ECO:0000259" key="1">
    <source>
        <dbReference type="Pfam" id="PF08268"/>
    </source>
</evidence>
<accession>A0A835F945</accession>
<dbReference type="PANTHER" id="PTHR31111">
    <property type="entry name" value="BNAA05G37150D PROTEIN-RELATED"/>
    <property type="match status" value="1"/>
</dbReference>
<name>A0A835F945_9POAL</name>
<dbReference type="Proteomes" id="UP000636709">
    <property type="component" value="Unassembled WGS sequence"/>
</dbReference>
<organism evidence="2 3">
    <name type="scientific">Digitaria exilis</name>
    <dbReference type="NCBI Taxonomy" id="1010633"/>
    <lineage>
        <taxon>Eukaryota</taxon>
        <taxon>Viridiplantae</taxon>
        <taxon>Streptophyta</taxon>
        <taxon>Embryophyta</taxon>
        <taxon>Tracheophyta</taxon>
        <taxon>Spermatophyta</taxon>
        <taxon>Magnoliopsida</taxon>
        <taxon>Liliopsida</taxon>
        <taxon>Poales</taxon>
        <taxon>Poaceae</taxon>
        <taxon>PACMAD clade</taxon>
        <taxon>Panicoideae</taxon>
        <taxon>Panicodae</taxon>
        <taxon>Paniceae</taxon>
        <taxon>Anthephorinae</taxon>
        <taxon>Digitaria</taxon>
    </lineage>
</organism>
<dbReference type="Gramene" id="Dexi2B01G0005830.1">
    <property type="protein sequence ID" value="Dexi2B01G0005830.1:cds"/>
    <property type="gene ID" value="Dexi2B01G0005830"/>
</dbReference>
<dbReference type="OrthoDB" id="645887at2759"/>
<dbReference type="Pfam" id="PF08268">
    <property type="entry name" value="FBA_3"/>
    <property type="match status" value="1"/>
</dbReference>
<evidence type="ECO:0000313" key="3">
    <source>
        <dbReference type="Proteomes" id="UP000636709"/>
    </source>
</evidence>
<reference evidence="2" key="1">
    <citation type="submission" date="2020-07" db="EMBL/GenBank/DDBJ databases">
        <title>Genome sequence and genetic diversity analysis of an under-domesticated orphan crop, white fonio (Digitaria exilis).</title>
        <authorList>
            <person name="Bennetzen J.L."/>
            <person name="Chen S."/>
            <person name="Ma X."/>
            <person name="Wang X."/>
            <person name="Yssel A.E.J."/>
            <person name="Chaluvadi S.R."/>
            <person name="Johnson M."/>
            <person name="Gangashetty P."/>
            <person name="Hamidou F."/>
            <person name="Sanogo M.D."/>
            <person name="Zwaenepoel A."/>
            <person name="Wallace J."/>
            <person name="Van De Peer Y."/>
            <person name="Van Deynze A."/>
        </authorList>
    </citation>
    <scope>NUCLEOTIDE SEQUENCE</scope>
    <source>
        <tissue evidence="2">Leaves</tissue>
    </source>
</reference>
<keyword evidence="3" id="KW-1185">Reference proteome</keyword>
<dbReference type="InterPro" id="IPR017451">
    <property type="entry name" value="F-box-assoc_interact_dom"/>
</dbReference>
<gene>
    <name evidence="2" type="ORF">HU200_015943</name>
</gene>
<dbReference type="InterPro" id="IPR011043">
    <property type="entry name" value="Gal_Oxase/kelch_b-propeller"/>
</dbReference>